<sequence>MMPFNGACDMLEQHVAPGVVTISAKRHQNDLEERIAKSEQVSSVGSDALAFNRPSPKESYFTAKGWSSIMHVKSTILIFYIGFTSVLRFQNTVAKVL</sequence>
<dbReference type="EMBL" id="KZ452252">
    <property type="protein sequence ID" value="PKA48716.1"/>
    <property type="molecule type" value="Genomic_DNA"/>
</dbReference>
<accession>A0A2H9ZZL0</accession>
<reference evidence="1 2" key="1">
    <citation type="journal article" date="2017" name="Nature">
        <title>The Apostasia genome and the evolution of orchids.</title>
        <authorList>
            <person name="Zhang G.Q."/>
            <person name="Liu K.W."/>
            <person name="Li Z."/>
            <person name="Lohaus R."/>
            <person name="Hsiao Y.Y."/>
            <person name="Niu S.C."/>
            <person name="Wang J.Y."/>
            <person name="Lin Y.C."/>
            <person name="Xu Q."/>
            <person name="Chen L.J."/>
            <person name="Yoshida K."/>
            <person name="Fujiwara S."/>
            <person name="Wang Z.W."/>
            <person name="Zhang Y.Q."/>
            <person name="Mitsuda N."/>
            <person name="Wang M."/>
            <person name="Liu G.H."/>
            <person name="Pecoraro L."/>
            <person name="Huang H.X."/>
            <person name="Xiao X.J."/>
            <person name="Lin M."/>
            <person name="Wu X.Y."/>
            <person name="Wu W.L."/>
            <person name="Chen Y.Y."/>
            <person name="Chang S.B."/>
            <person name="Sakamoto S."/>
            <person name="Ohme-Takagi M."/>
            <person name="Yagi M."/>
            <person name="Zeng S.J."/>
            <person name="Shen C.Y."/>
            <person name="Yeh C.M."/>
            <person name="Luo Y.B."/>
            <person name="Tsai W.C."/>
            <person name="Van de Peer Y."/>
            <person name="Liu Z.J."/>
        </authorList>
    </citation>
    <scope>NUCLEOTIDE SEQUENCE [LARGE SCALE GENOMIC DNA]</scope>
    <source>
        <strain evidence="2">cv. Shenzhen</strain>
        <tissue evidence="1">Stem</tissue>
    </source>
</reference>
<organism evidence="1 2">
    <name type="scientific">Apostasia shenzhenica</name>
    <dbReference type="NCBI Taxonomy" id="1088818"/>
    <lineage>
        <taxon>Eukaryota</taxon>
        <taxon>Viridiplantae</taxon>
        <taxon>Streptophyta</taxon>
        <taxon>Embryophyta</taxon>
        <taxon>Tracheophyta</taxon>
        <taxon>Spermatophyta</taxon>
        <taxon>Magnoliopsida</taxon>
        <taxon>Liliopsida</taxon>
        <taxon>Asparagales</taxon>
        <taxon>Orchidaceae</taxon>
        <taxon>Apostasioideae</taxon>
        <taxon>Apostasia</taxon>
    </lineage>
</organism>
<evidence type="ECO:0000313" key="2">
    <source>
        <dbReference type="Proteomes" id="UP000236161"/>
    </source>
</evidence>
<dbReference type="AlphaFoldDB" id="A0A2H9ZZL0"/>
<evidence type="ECO:0000313" key="1">
    <source>
        <dbReference type="EMBL" id="PKA48716.1"/>
    </source>
</evidence>
<protein>
    <submittedName>
        <fullName evidence="1">Uncharacterized protein</fullName>
    </submittedName>
</protein>
<dbReference type="Proteomes" id="UP000236161">
    <property type="component" value="Unassembled WGS sequence"/>
</dbReference>
<keyword evidence="2" id="KW-1185">Reference proteome</keyword>
<gene>
    <name evidence="1" type="ORF">AXF42_Ash021446</name>
</gene>
<proteinExistence type="predicted"/>
<name>A0A2H9ZZL0_9ASPA</name>